<dbReference type="Proteomes" id="UP001378592">
    <property type="component" value="Unassembled WGS sequence"/>
</dbReference>
<feature type="domain" description="Phosphatidylserine Lipase ABHD16 N-terminal" evidence="6">
    <location>
        <begin position="6"/>
        <end position="133"/>
    </location>
</feature>
<dbReference type="Pfam" id="PF00561">
    <property type="entry name" value="Abhydrolase_1"/>
    <property type="match status" value="1"/>
</dbReference>
<feature type="transmembrane region" description="Helical" evidence="4">
    <location>
        <begin position="41"/>
        <end position="64"/>
    </location>
</feature>
<keyword evidence="4" id="KW-0472">Membrane</keyword>
<feature type="transmembrane region" description="Helical" evidence="4">
    <location>
        <begin position="169"/>
        <end position="192"/>
    </location>
</feature>
<comment type="caution">
    <text evidence="7">The sequence shown here is derived from an EMBL/GenBank/DDBJ whole genome shotgun (WGS) entry which is preliminary data.</text>
</comment>
<dbReference type="GO" id="GO:0012505">
    <property type="term" value="C:endomembrane system"/>
    <property type="evidence" value="ECO:0007669"/>
    <property type="project" value="TreeGrafter"/>
</dbReference>
<name>A0AAN9VXD9_9ORTH</name>
<accession>A0AAN9VXD9</accession>
<dbReference type="GO" id="GO:0004620">
    <property type="term" value="F:phospholipase activity"/>
    <property type="evidence" value="ECO:0007669"/>
    <property type="project" value="TreeGrafter"/>
</dbReference>
<dbReference type="PANTHER" id="PTHR12277">
    <property type="entry name" value="ALPHA/BETA HYDROLASE DOMAIN-CONTAINING PROTEIN"/>
    <property type="match status" value="1"/>
</dbReference>
<evidence type="ECO:0000313" key="8">
    <source>
        <dbReference type="Proteomes" id="UP001378592"/>
    </source>
</evidence>
<dbReference type="EMBL" id="JAZDUA010000099">
    <property type="protein sequence ID" value="KAK7868187.1"/>
    <property type="molecule type" value="Genomic_DNA"/>
</dbReference>
<feature type="transmembrane region" description="Helical" evidence="4">
    <location>
        <begin position="76"/>
        <end position="94"/>
    </location>
</feature>
<dbReference type="InterPro" id="IPR029058">
    <property type="entry name" value="AB_hydrolase_fold"/>
</dbReference>
<keyword evidence="8" id="KW-1185">Reference proteome</keyword>
<evidence type="ECO:0000256" key="1">
    <source>
        <dbReference type="ARBA" id="ARBA00009709"/>
    </source>
</evidence>
<dbReference type="SUPFAM" id="SSF53474">
    <property type="entry name" value="alpha/beta-Hydrolases"/>
    <property type="match status" value="1"/>
</dbReference>
<proteinExistence type="inferred from homology"/>
<keyword evidence="2" id="KW-0378">Hydrolase</keyword>
<comment type="similarity">
    <text evidence="1">Belongs to the AB hydrolase superfamily. ABHD16 family.</text>
</comment>
<dbReference type="GO" id="GO:0047372">
    <property type="term" value="F:monoacylglycerol lipase activity"/>
    <property type="evidence" value="ECO:0007669"/>
    <property type="project" value="TreeGrafter"/>
</dbReference>
<dbReference type="InterPro" id="IPR054518">
    <property type="entry name" value="ABHD16_N"/>
</dbReference>
<reference evidence="7 8" key="1">
    <citation type="submission" date="2024-03" db="EMBL/GenBank/DDBJ databases">
        <title>The genome assembly and annotation of the cricket Gryllus longicercus Weissman &amp; Gray.</title>
        <authorList>
            <person name="Szrajer S."/>
            <person name="Gray D."/>
            <person name="Ylla G."/>
        </authorList>
    </citation>
    <scope>NUCLEOTIDE SEQUENCE [LARGE SCALE GENOMIC DNA]</scope>
    <source>
        <strain evidence="7">DAG 2021-001</strain>
        <tissue evidence="7">Whole body minus gut</tissue>
    </source>
</reference>
<evidence type="ECO:0000256" key="3">
    <source>
        <dbReference type="ARBA" id="ARBA00023098"/>
    </source>
</evidence>
<dbReference type="FunFam" id="3.40.50.1820:FF:000074">
    <property type="entry name" value="Abhydrolase domain containing 16A"/>
    <property type="match status" value="1"/>
</dbReference>
<organism evidence="7 8">
    <name type="scientific">Gryllus longicercus</name>
    <dbReference type="NCBI Taxonomy" id="2509291"/>
    <lineage>
        <taxon>Eukaryota</taxon>
        <taxon>Metazoa</taxon>
        <taxon>Ecdysozoa</taxon>
        <taxon>Arthropoda</taxon>
        <taxon>Hexapoda</taxon>
        <taxon>Insecta</taxon>
        <taxon>Pterygota</taxon>
        <taxon>Neoptera</taxon>
        <taxon>Polyneoptera</taxon>
        <taxon>Orthoptera</taxon>
        <taxon>Ensifera</taxon>
        <taxon>Gryllidea</taxon>
        <taxon>Grylloidea</taxon>
        <taxon>Gryllidae</taxon>
        <taxon>Gryllinae</taxon>
        <taxon>Gryllus</taxon>
    </lineage>
</organism>
<dbReference type="Gene3D" id="3.40.50.1820">
    <property type="entry name" value="alpha/beta hydrolase"/>
    <property type="match status" value="1"/>
</dbReference>
<feature type="domain" description="AB hydrolase-1" evidence="5">
    <location>
        <begin position="256"/>
        <end position="363"/>
    </location>
</feature>
<gene>
    <name evidence="7" type="ORF">R5R35_003054</name>
</gene>
<keyword evidence="3" id="KW-0443">Lipid metabolism</keyword>
<dbReference type="AlphaFoldDB" id="A0AAN9VXD9"/>
<evidence type="ECO:0000256" key="4">
    <source>
        <dbReference type="SAM" id="Phobius"/>
    </source>
</evidence>
<protein>
    <submittedName>
        <fullName evidence="7">Uncharacterized protein</fullName>
    </submittedName>
</protein>
<keyword evidence="4" id="KW-0812">Transmembrane</keyword>
<dbReference type="GO" id="GO:0052651">
    <property type="term" value="P:monoacylglycerol catabolic process"/>
    <property type="evidence" value="ECO:0007669"/>
    <property type="project" value="TreeGrafter"/>
</dbReference>
<sequence>MSTIKLIYQCMFGPRLYKVYGDGRAEGLYEPGHLERWGDQIISIVCFFWNVGLYASPIIATVMYRKGYMLWDGALTIGKCVTGVGIVLAFSYFVRGLGRASAPQYIQFLRTLDEAKKNLNKSSKRALSQYDFDFDGWPVEFKWNDVGGEEKKQRQFIERPSFRRTTLDLLFAAPCSLITYIVANTFGLKLMYPGSMTVWNYMFFPVLLQGRSKLITENEGDRYKLFTRDGNEIDTMFIDRRKKHPHGDVLVICSEGNAGFYEIGIMATPIETGYSVLGWNHPGFAGSTGRPFPPQELNAVDCVMQFAIHSLGFLPENIVLFGWSIGGFPTSWAAMNYPDVKGVILDATFDDVMPLAITRMPNVLEPIIRRTIREYMNLNNAEQLLKYPGPIRIIRRTEDDVICTEDNKIASNRGNNLLVKILKYRYPIIMDDSSLMYVYEWLSSDVLQQTRLWDKLEVDDELCSSTILSYITEHSNSFPMRLGDGFSEKMKAQMALFLASKYLTDFRAGHCTPLPNNLFTLPWDITSNMT</sequence>
<evidence type="ECO:0000259" key="6">
    <source>
        <dbReference type="Pfam" id="PF22990"/>
    </source>
</evidence>
<evidence type="ECO:0000313" key="7">
    <source>
        <dbReference type="EMBL" id="KAK7868187.1"/>
    </source>
</evidence>
<dbReference type="Pfam" id="PF22990">
    <property type="entry name" value="ABHD16_N"/>
    <property type="match status" value="1"/>
</dbReference>
<keyword evidence="4" id="KW-1133">Transmembrane helix</keyword>
<evidence type="ECO:0000259" key="5">
    <source>
        <dbReference type="Pfam" id="PF00561"/>
    </source>
</evidence>
<dbReference type="InterPro" id="IPR000073">
    <property type="entry name" value="AB_hydrolase_1"/>
</dbReference>
<evidence type="ECO:0000256" key="2">
    <source>
        <dbReference type="ARBA" id="ARBA00022801"/>
    </source>
</evidence>
<dbReference type="GO" id="GO:0006660">
    <property type="term" value="P:phosphatidylserine catabolic process"/>
    <property type="evidence" value="ECO:0007669"/>
    <property type="project" value="TreeGrafter"/>
</dbReference>
<dbReference type="PANTHER" id="PTHR12277:SF72">
    <property type="entry name" value="BAT5L PROTEIN"/>
    <property type="match status" value="1"/>
</dbReference>